<feature type="region of interest" description="Disordered" evidence="1">
    <location>
        <begin position="27"/>
        <end position="71"/>
    </location>
</feature>
<dbReference type="AlphaFoldDB" id="A0A9J6BPN4"/>
<reference evidence="2" key="1">
    <citation type="submission" date="2021-03" db="EMBL/GenBank/DDBJ databases">
        <title>Chromosome level genome of the anhydrobiotic midge Polypedilum vanderplanki.</title>
        <authorList>
            <person name="Yoshida Y."/>
            <person name="Kikawada T."/>
            <person name="Gusev O."/>
        </authorList>
    </citation>
    <scope>NUCLEOTIDE SEQUENCE</scope>
    <source>
        <strain evidence="2">NIAS01</strain>
        <tissue evidence="2">Whole body or cell culture</tissue>
    </source>
</reference>
<dbReference type="PANTHER" id="PTHR28366">
    <property type="entry name" value="CHROMOSOME 1 OPEN READING FRAME 131"/>
    <property type="match status" value="1"/>
</dbReference>
<proteinExistence type="predicted"/>
<feature type="compositionally biased region" description="Polar residues" evidence="1">
    <location>
        <begin position="137"/>
        <end position="146"/>
    </location>
</feature>
<protein>
    <submittedName>
        <fullName evidence="2">Uncharacterized protein</fullName>
    </submittedName>
</protein>
<evidence type="ECO:0000313" key="3">
    <source>
        <dbReference type="Proteomes" id="UP001107558"/>
    </source>
</evidence>
<dbReference type="InterPro" id="IPR052852">
    <property type="entry name" value="SSU_Processome_Comp"/>
</dbReference>
<dbReference type="Pfam" id="PF15375">
    <property type="entry name" value="FSAF1"/>
    <property type="match status" value="1"/>
</dbReference>
<keyword evidence="3" id="KW-1185">Reference proteome</keyword>
<evidence type="ECO:0000256" key="1">
    <source>
        <dbReference type="SAM" id="MobiDB-lite"/>
    </source>
</evidence>
<gene>
    <name evidence="2" type="ORF">PVAND_002007</name>
</gene>
<dbReference type="PANTHER" id="PTHR28366:SF1">
    <property type="entry name" value="CHROMOSOME 1 OPEN READING FRAME 131"/>
    <property type="match status" value="1"/>
</dbReference>
<evidence type="ECO:0000313" key="2">
    <source>
        <dbReference type="EMBL" id="KAG5671833.1"/>
    </source>
</evidence>
<accession>A0A9J6BPN4</accession>
<dbReference type="OrthoDB" id="10067479at2759"/>
<name>A0A9J6BPN4_POLVA</name>
<sequence length="182" mass="21151">MIKTKASIVKEKEAESEFKVIKFEGLKRLPKTKPPTQKEKKLNSEDEEFEAIFGDGPKKQKPKKDKSAVTFDRARREVMNFGISGSNASDKNDHIQQLLIKLGARPPKNKERNYKEILEEKKKQKDEDDKVNKRTLFGTSASLQYRSQKKKSRNDDLLKSYGKLDKDSLRQIKNKNIVKKKR</sequence>
<feature type="region of interest" description="Disordered" evidence="1">
    <location>
        <begin position="100"/>
        <end position="165"/>
    </location>
</feature>
<organism evidence="2 3">
    <name type="scientific">Polypedilum vanderplanki</name>
    <name type="common">Sleeping chironomid midge</name>
    <dbReference type="NCBI Taxonomy" id="319348"/>
    <lineage>
        <taxon>Eukaryota</taxon>
        <taxon>Metazoa</taxon>
        <taxon>Ecdysozoa</taxon>
        <taxon>Arthropoda</taxon>
        <taxon>Hexapoda</taxon>
        <taxon>Insecta</taxon>
        <taxon>Pterygota</taxon>
        <taxon>Neoptera</taxon>
        <taxon>Endopterygota</taxon>
        <taxon>Diptera</taxon>
        <taxon>Nematocera</taxon>
        <taxon>Chironomoidea</taxon>
        <taxon>Chironomidae</taxon>
        <taxon>Chironominae</taxon>
        <taxon>Polypedilum</taxon>
        <taxon>Polypedilum</taxon>
    </lineage>
</organism>
<comment type="caution">
    <text evidence="2">The sequence shown here is derived from an EMBL/GenBank/DDBJ whole genome shotgun (WGS) entry which is preliminary data.</text>
</comment>
<dbReference type="EMBL" id="JADBJN010000003">
    <property type="protein sequence ID" value="KAG5671833.1"/>
    <property type="molecule type" value="Genomic_DNA"/>
</dbReference>
<dbReference type="InterPro" id="IPR027973">
    <property type="entry name" value="FSAF1-like"/>
</dbReference>
<dbReference type="Proteomes" id="UP001107558">
    <property type="component" value="Chromosome 3"/>
</dbReference>
<feature type="compositionally biased region" description="Basic and acidic residues" evidence="1">
    <location>
        <begin position="153"/>
        <end position="165"/>
    </location>
</feature>
<feature type="compositionally biased region" description="Basic and acidic residues" evidence="1">
    <location>
        <begin position="108"/>
        <end position="132"/>
    </location>
</feature>